<dbReference type="Gene3D" id="2.40.110.10">
    <property type="entry name" value="Butyryl-CoA Dehydrogenase, subunit A, domain 2"/>
    <property type="match status" value="1"/>
</dbReference>
<dbReference type="InterPro" id="IPR046373">
    <property type="entry name" value="Acyl-CoA_Oxase/DH_mid-dom_sf"/>
</dbReference>
<protein>
    <submittedName>
        <fullName evidence="7">Unannotated protein</fullName>
    </submittedName>
</protein>
<accession>A0A6J6V2S1</accession>
<dbReference type="Gene3D" id="1.10.540.10">
    <property type="entry name" value="Acyl-CoA dehydrogenase/oxidase, N-terminal domain"/>
    <property type="match status" value="1"/>
</dbReference>
<dbReference type="InterPro" id="IPR009100">
    <property type="entry name" value="AcylCoA_DH/oxidase_NM_dom_sf"/>
</dbReference>
<dbReference type="SUPFAM" id="SSF56645">
    <property type="entry name" value="Acyl-CoA dehydrogenase NM domain-like"/>
    <property type="match status" value="1"/>
</dbReference>
<comment type="cofactor">
    <cofactor evidence="1">
        <name>FAD</name>
        <dbReference type="ChEBI" id="CHEBI:57692"/>
    </cofactor>
</comment>
<evidence type="ECO:0000256" key="4">
    <source>
        <dbReference type="ARBA" id="ARBA00023002"/>
    </source>
</evidence>
<feature type="domain" description="Acyl-CoA oxidase/dehydrogenase middle" evidence="5">
    <location>
        <begin position="115"/>
        <end position="207"/>
    </location>
</feature>
<dbReference type="Pfam" id="PF02770">
    <property type="entry name" value="Acyl-CoA_dh_M"/>
    <property type="match status" value="1"/>
</dbReference>
<dbReference type="EMBL" id="CAFBQH010000047">
    <property type="protein sequence ID" value="CAB5050003.1"/>
    <property type="molecule type" value="Genomic_DNA"/>
</dbReference>
<dbReference type="SUPFAM" id="SSF47203">
    <property type="entry name" value="Acyl-CoA dehydrogenase C-terminal domain-like"/>
    <property type="match status" value="1"/>
</dbReference>
<proteinExistence type="predicted"/>
<dbReference type="GO" id="GO:0005886">
    <property type="term" value="C:plasma membrane"/>
    <property type="evidence" value="ECO:0007669"/>
    <property type="project" value="TreeGrafter"/>
</dbReference>
<dbReference type="PANTHER" id="PTHR43292:SF4">
    <property type="entry name" value="ACYL-COA DEHYDROGENASE FADE34"/>
    <property type="match status" value="1"/>
</dbReference>
<evidence type="ECO:0000313" key="7">
    <source>
        <dbReference type="EMBL" id="CAB4766450.1"/>
    </source>
</evidence>
<dbReference type="EMBL" id="CAEZZL010000094">
    <property type="protein sequence ID" value="CAB4766450.1"/>
    <property type="molecule type" value="Genomic_DNA"/>
</dbReference>
<sequence length="373" mass="41039">MVDDFAREVEAFFETLPAVMATAGTGAMDRVRTLRGAMAKARLVGFGIPEEYGGRTDIENGERRFQALSAGRMPREADTLGIGLNMAIPIIMQYGTEEQKKRFVASTLSAQEVWCQLYSEPEAGSDLASLRTTAVLDGDEWVVNGQKVWTSGAVNSEMGVLLARTGDAPRNRGISMLLIPMKQPGVEVRPLRQMTGAAEFNEVFFTDARIPKDWIVGEVNDGWRAATGLLAHERSSLGNIGADEKREASGHAAVPFHYLLDLAVRTGYNTDLLMRQDLARAYTGEKLMGWVGQRKVFPSIGKLWRTKQSRFVSETAARMTMAGALAQDPDDKDADFWRYFILNAPRMSIGGGTDEIQKNTIGERALGLPREPS</sequence>
<gene>
    <name evidence="7" type="ORF">UFOPK2870_01061</name>
    <name evidence="8" type="ORF">UFOPK4293_00880</name>
</gene>
<dbReference type="InterPro" id="IPR006091">
    <property type="entry name" value="Acyl-CoA_Oxase/DH_mid-dom"/>
</dbReference>
<dbReference type="FunFam" id="2.40.110.10:FF:000011">
    <property type="entry name" value="Acyl-CoA dehydrogenase FadE34"/>
    <property type="match status" value="1"/>
</dbReference>
<keyword evidence="2" id="KW-0285">Flavoprotein</keyword>
<dbReference type="PANTHER" id="PTHR43292">
    <property type="entry name" value="ACYL-COA DEHYDROGENASE"/>
    <property type="match status" value="1"/>
</dbReference>
<dbReference type="InterPro" id="IPR036250">
    <property type="entry name" value="AcylCo_DH-like_C"/>
</dbReference>
<dbReference type="InterPro" id="IPR037069">
    <property type="entry name" value="AcylCoA_DH/ox_N_sf"/>
</dbReference>
<keyword evidence="4" id="KW-0560">Oxidoreductase</keyword>
<reference evidence="7" key="1">
    <citation type="submission" date="2020-05" db="EMBL/GenBank/DDBJ databases">
        <authorList>
            <person name="Chiriac C."/>
            <person name="Salcher M."/>
            <person name="Ghai R."/>
            <person name="Kavagutti S V."/>
        </authorList>
    </citation>
    <scope>NUCLEOTIDE SEQUENCE</scope>
</reference>
<evidence type="ECO:0000256" key="1">
    <source>
        <dbReference type="ARBA" id="ARBA00001974"/>
    </source>
</evidence>
<dbReference type="Pfam" id="PF02771">
    <property type="entry name" value="Acyl-CoA_dh_N"/>
    <property type="match status" value="1"/>
</dbReference>
<evidence type="ECO:0000259" key="5">
    <source>
        <dbReference type="Pfam" id="PF02770"/>
    </source>
</evidence>
<dbReference type="InterPro" id="IPR013786">
    <property type="entry name" value="AcylCoA_DH/ox_N"/>
</dbReference>
<evidence type="ECO:0000256" key="2">
    <source>
        <dbReference type="ARBA" id="ARBA00022630"/>
    </source>
</evidence>
<feature type="domain" description="Acyl-CoA dehydrogenase/oxidase N-terminal" evidence="6">
    <location>
        <begin position="5"/>
        <end position="109"/>
    </location>
</feature>
<dbReference type="GO" id="GO:0050660">
    <property type="term" value="F:flavin adenine dinucleotide binding"/>
    <property type="evidence" value="ECO:0007669"/>
    <property type="project" value="InterPro"/>
</dbReference>
<dbReference type="InterPro" id="IPR052161">
    <property type="entry name" value="Mycobact_Acyl-CoA_DH"/>
</dbReference>
<dbReference type="AlphaFoldDB" id="A0A6J6V2S1"/>
<name>A0A6J6V2S1_9ZZZZ</name>
<evidence type="ECO:0000256" key="3">
    <source>
        <dbReference type="ARBA" id="ARBA00022827"/>
    </source>
</evidence>
<dbReference type="Gene3D" id="1.20.140.10">
    <property type="entry name" value="Butyryl-CoA Dehydrogenase, subunit A, domain 3"/>
    <property type="match status" value="1"/>
</dbReference>
<organism evidence="7">
    <name type="scientific">freshwater metagenome</name>
    <dbReference type="NCBI Taxonomy" id="449393"/>
    <lineage>
        <taxon>unclassified sequences</taxon>
        <taxon>metagenomes</taxon>
        <taxon>ecological metagenomes</taxon>
    </lineage>
</organism>
<dbReference type="GO" id="GO:0016627">
    <property type="term" value="F:oxidoreductase activity, acting on the CH-CH group of donors"/>
    <property type="evidence" value="ECO:0007669"/>
    <property type="project" value="InterPro"/>
</dbReference>
<evidence type="ECO:0000313" key="8">
    <source>
        <dbReference type="EMBL" id="CAB5050003.1"/>
    </source>
</evidence>
<evidence type="ECO:0000259" key="6">
    <source>
        <dbReference type="Pfam" id="PF02771"/>
    </source>
</evidence>
<keyword evidence="3" id="KW-0274">FAD</keyword>